<keyword evidence="12" id="KW-0732">Signal</keyword>
<keyword evidence="5" id="KW-0808">Transferase</keyword>
<comment type="subunit">
    <text evidence="4">Homodimer.</text>
</comment>
<evidence type="ECO:0000256" key="12">
    <source>
        <dbReference type="SAM" id="SignalP"/>
    </source>
</evidence>
<dbReference type="Proteomes" id="UP001597520">
    <property type="component" value="Unassembled WGS sequence"/>
</dbReference>
<evidence type="ECO:0000256" key="3">
    <source>
        <dbReference type="ARBA" id="ARBA00009406"/>
    </source>
</evidence>
<sequence>MGKMQTWSNVKWLPAAFAAILGLAACGGGESGESGTAGAESEGTEETEDATLVLNWFPKSQMGGFFAAQSEGYFEDNGLNVEIQPGGPEVSTLQMVAAGDAEFGLAHADQLLMARNQGMELVALAASLQNSPQAFMYHEEAGMDGFEDLNGRKVFVEAGIPYWEYLKSQYDLSGVEQLTYTGEYTQFMSEPQSVSQSFVTSEPYFMQREGVDVETTLISEAGYDPYNVVLFVTKDYLENNEAKVEKFMNAYRPGWNHYEENYEEVNEVIHEANENIAPEELKFESEQQHDFVYGGAAEENGVGHMTPERWQELIDQLYELDLLDEQVDAKEVFTTEYLSE</sequence>
<evidence type="ECO:0000256" key="1">
    <source>
        <dbReference type="ARBA" id="ARBA00003469"/>
    </source>
</evidence>
<reference evidence="15" key="1">
    <citation type="journal article" date="2019" name="Int. J. Syst. Evol. Microbiol.">
        <title>The Global Catalogue of Microorganisms (GCM) 10K type strain sequencing project: providing services to taxonomists for standard genome sequencing and annotation.</title>
        <authorList>
            <consortium name="The Broad Institute Genomics Platform"/>
            <consortium name="The Broad Institute Genome Sequencing Center for Infectious Disease"/>
            <person name="Wu L."/>
            <person name="Ma J."/>
        </authorList>
    </citation>
    <scope>NUCLEOTIDE SEQUENCE [LARGE SCALE GENOMIC DNA]</scope>
    <source>
        <strain evidence="15">KCTC 33792</strain>
    </source>
</reference>
<dbReference type="EMBL" id="JBHUML010000003">
    <property type="protein sequence ID" value="MFD2706141.1"/>
    <property type="molecule type" value="Genomic_DNA"/>
</dbReference>
<feature type="chain" id="PRO_5045498221" description="Thiamine pyrimidine synthase" evidence="12">
    <location>
        <begin position="25"/>
        <end position="340"/>
    </location>
</feature>
<dbReference type="PROSITE" id="PS51257">
    <property type="entry name" value="PROKAR_LIPOPROTEIN"/>
    <property type="match status" value="1"/>
</dbReference>
<evidence type="ECO:0000313" key="14">
    <source>
        <dbReference type="EMBL" id="MFD2706141.1"/>
    </source>
</evidence>
<dbReference type="InterPro" id="IPR015168">
    <property type="entry name" value="SsuA/THI5"/>
</dbReference>
<evidence type="ECO:0000256" key="5">
    <source>
        <dbReference type="ARBA" id="ARBA00022679"/>
    </source>
</evidence>
<evidence type="ECO:0000256" key="10">
    <source>
        <dbReference type="ARBA" id="ARBA00033171"/>
    </source>
</evidence>
<dbReference type="SUPFAM" id="SSF53850">
    <property type="entry name" value="Periplasmic binding protein-like II"/>
    <property type="match status" value="1"/>
</dbReference>
<evidence type="ECO:0000256" key="2">
    <source>
        <dbReference type="ARBA" id="ARBA00004948"/>
    </source>
</evidence>
<feature type="signal peptide" evidence="12">
    <location>
        <begin position="1"/>
        <end position="24"/>
    </location>
</feature>
<proteinExistence type="inferred from homology"/>
<keyword evidence="9" id="KW-0408">Iron</keyword>
<evidence type="ECO:0000259" key="13">
    <source>
        <dbReference type="Pfam" id="PF09084"/>
    </source>
</evidence>
<dbReference type="RefSeq" id="WP_380713448.1">
    <property type="nucleotide sequence ID" value="NZ_JBHUML010000003.1"/>
</dbReference>
<keyword evidence="15" id="KW-1185">Reference proteome</keyword>
<accession>A0ABW5T2W1</accession>
<evidence type="ECO:0000256" key="8">
    <source>
        <dbReference type="ARBA" id="ARBA00022977"/>
    </source>
</evidence>
<dbReference type="InterPro" id="IPR027939">
    <property type="entry name" value="NMT1/THI5"/>
</dbReference>
<protein>
    <recommendedName>
        <fullName evidence="10">Thiamine pyrimidine synthase</fullName>
    </recommendedName>
</protein>
<keyword evidence="8" id="KW-0784">Thiamine biosynthesis</keyword>
<evidence type="ECO:0000256" key="4">
    <source>
        <dbReference type="ARBA" id="ARBA00011738"/>
    </source>
</evidence>
<dbReference type="PANTHER" id="PTHR31528:SF1">
    <property type="entry name" value="4-AMINO-5-HYDROXYMETHYL-2-METHYLPYRIMIDINE PHOSPHATE SYNTHASE THI11-RELATED"/>
    <property type="match status" value="1"/>
</dbReference>
<dbReference type="Gene3D" id="3.40.190.10">
    <property type="entry name" value="Periplasmic binding protein-like II"/>
    <property type="match status" value="2"/>
</dbReference>
<dbReference type="PANTHER" id="PTHR31528">
    <property type="entry name" value="4-AMINO-5-HYDROXYMETHYL-2-METHYLPYRIMIDINE PHOSPHATE SYNTHASE THI11-RELATED"/>
    <property type="match status" value="1"/>
</dbReference>
<keyword evidence="7" id="KW-0663">Pyridoxal phosphate</keyword>
<organism evidence="14 15">
    <name type="scientific">Salibacterium lacus</name>
    <dbReference type="NCBI Taxonomy" id="1898109"/>
    <lineage>
        <taxon>Bacteria</taxon>
        <taxon>Bacillati</taxon>
        <taxon>Bacillota</taxon>
        <taxon>Bacilli</taxon>
        <taxon>Bacillales</taxon>
        <taxon>Bacillaceae</taxon>
    </lineage>
</organism>
<gene>
    <name evidence="14" type="ORF">ACFSUB_11760</name>
</gene>
<keyword evidence="6" id="KW-0479">Metal-binding</keyword>
<evidence type="ECO:0000256" key="11">
    <source>
        <dbReference type="ARBA" id="ARBA00048179"/>
    </source>
</evidence>
<evidence type="ECO:0000256" key="9">
    <source>
        <dbReference type="ARBA" id="ARBA00023004"/>
    </source>
</evidence>
<comment type="function">
    <text evidence="1">Responsible for the formation of the pyrimidine heterocycle in the thiamine biosynthesis pathway. Catalyzes the formation of hydroxymethylpyrimidine phosphate (HMP-P) from histidine and pyridoxal phosphate (PLP). The protein uses PLP and the active site histidine to form HMP-P, generating an inactive enzyme. The enzyme can only undergo a single turnover, which suggests it is a suicide enzyme.</text>
</comment>
<name>A0ABW5T2W1_9BACI</name>
<evidence type="ECO:0000256" key="7">
    <source>
        <dbReference type="ARBA" id="ARBA00022898"/>
    </source>
</evidence>
<evidence type="ECO:0000313" key="15">
    <source>
        <dbReference type="Proteomes" id="UP001597520"/>
    </source>
</evidence>
<comment type="pathway">
    <text evidence="2">Cofactor biosynthesis; thiamine diphosphate biosynthesis.</text>
</comment>
<comment type="catalytic activity">
    <reaction evidence="11">
        <text>N(6)-(pyridoxal phosphate)-L-lysyl-[4-amino-5-hydroxymethyl-2-methylpyrimidine phosphate synthase] + L-histidyl-[4-amino-5-hydroxymethyl-2-methylpyrimidine phosphate synthase] + 2 Fe(3+) + 4 H2O = L-lysyl-[4-amino-5-hydroxymethyl-2-methylpyrimidine phosphate synthase] + (2S)-2-amino-5-hydroxy-4-oxopentanoyl-[4-amino-5-hydroxymethyl-2-methylpyrimidine phosphate synthase] + 4-amino-2-methyl-5-(phosphooxymethyl)pyrimidine + 3-oxopropanoate + 2 Fe(2+) + 2 H(+)</text>
        <dbReference type="Rhea" id="RHEA:65756"/>
        <dbReference type="Rhea" id="RHEA-COMP:16892"/>
        <dbReference type="Rhea" id="RHEA-COMP:16893"/>
        <dbReference type="Rhea" id="RHEA-COMP:16894"/>
        <dbReference type="Rhea" id="RHEA-COMP:16895"/>
        <dbReference type="ChEBI" id="CHEBI:15377"/>
        <dbReference type="ChEBI" id="CHEBI:15378"/>
        <dbReference type="ChEBI" id="CHEBI:29033"/>
        <dbReference type="ChEBI" id="CHEBI:29034"/>
        <dbReference type="ChEBI" id="CHEBI:29969"/>
        <dbReference type="ChEBI" id="CHEBI:29979"/>
        <dbReference type="ChEBI" id="CHEBI:33190"/>
        <dbReference type="ChEBI" id="CHEBI:58354"/>
        <dbReference type="ChEBI" id="CHEBI:143915"/>
        <dbReference type="ChEBI" id="CHEBI:157692"/>
    </reaction>
    <physiologicalReaction direction="left-to-right" evidence="11">
        <dbReference type="Rhea" id="RHEA:65757"/>
    </physiologicalReaction>
</comment>
<comment type="caution">
    <text evidence="14">The sequence shown here is derived from an EMBL/GenBank/DDBJ whole genome shotgun (WGS) entry which is preliminary data.</text>
</comment>
<feature type="domain" description="SsuA/THI5-like" evidence="13">
    <location>
        <begin position="61"/>
        <end position="260"/>
    </location>
</feature>
<dbReference type="Pfam" id="PF09084">
    <property type="entry name" value="NMT1"/>
    <property type="match status" value="1"/>
</dbReference>
<comment type="similarity">
    <text evidence="3">Belongs to the NMT1/THI5 family.</text>
</comment>
<evidence type="ECO:0000256" key="6">
    <source>
        <dbReference type="ARBA" id="ARBA00022723"/>
    </source>
</evidence>